<keyword evidence="6" id="KW-0732">Signal</keyword>
<evidence type="ECO:0000256" key="16">
    <source>
        <dbReference type="ARBA" id="ARBA00023180"/>
    </source>
</evidence>
<dbReference type="InterPro" id="IPR001245">
    <property type="entry name" value="Ser-Thr/Tyr_kinase_cat_dom"/>
</dbReference>
<dbReference type="Pfam" id="PF01453">
    <property type="entry name" value="B_lectin"/>
    <property type="match status" value="1"/>
</dbReference>
<keyword evidence="12 21" id="KW-1133">Transmembrane helix</keyword>
<dbReference type="PANTHER" id="PTHR47974:SF13">
    <property type="entry name" value="G-TYPE LECTIN S-RECEPTOR-LIKE SERINE_THREONINE-PROTEIN KINASE SD3-1"/>
    <property type="match status" value="1"/>
</dbReference>
<evidence type="ECO:0000256" key="7">
    <source>
        <dbReference type="ARBA" id="ARBA00022734"/>
    </source>
</evidence>
<reference evidence="25" key="1">
    <citation type="submission" date="2019-08" db="EMBL/GenBank/DDBJ databases">
        <title>Reference gene set and small RNA set construction with multiple tissues from Davidia involucrata Baill.</title>
        <authorList>
            <person name="Yang H."/>
            <person name="Zhou C."/>
            <person name="Li G."/>
            <person name="Wang J."/>
            <person name="Gao P."/>
            <person name="Wang M."/>
            <person name="Wang R."/>
            <person name="Zhao Y."/>
        </authorList>
    </citation>
    <scope>NUCLEOTIDE SEQUENCE</scope>
    <source>
        <tissue evidence="25">Mixed with DoveR01_LX</tissue>
    </source>
</reference>
<evidence type="ECO:0000256" key="18">
    <source>
        <dbReference type="ARBA" id="ARBA00048679"/>
    </source>
</evidence>
<comment type="subcellular location">
    <subcellularLocation>
        <location evidence="1">Cell membrane</location>
        <topology evidence="1">Single-pass type I membrane protein</topology>
    </subcellularLocation>
</comment>
<dbReference type="EMBL" id="GHES01031250">
    <property type="protein sequence ID" value="MPA61809.1"/>
    <property type="molecule type" value="Transcribed_RNA"/>
</dbReference>
<dbReference type="EC" id="2.7.11.1" evidence="19"/>
<dbReference type="PANTHER" id="PTHR47974">
    <property type="entry name" value="OS07G0415500 PROTEIN"/>
    <property type="match status" value="1"/>
</dbReference>
<evidence type="ECO:0000256" key="4">
    <source>
        <dbReference type="ARBA" id="ARBA00022679"/>
    </source>
</evidence>
<dbReference type="PROSITE" id="PS50011">
    <property type="entry name" value="PROTEIN_KINASE_DOM"/>
    <property type="match status" value="1"/>
</dbReference>
<sequence>MSCYLLRAYLDMFGQERILFNSPFLLCISIGFLLFSVVVSEIQLGSILSVVENNYWVSSNGDFAIGFFNRLDQYRVGIRFNSNSIPIGQQTAVWVAGADLMVGNKSSFQLTQNGELVLFDSAKGVIAWTSNTANSSVASAVLCDNGNLVLLNGKKDIVWQSFDNPSDTLLPGQNLSVHQMLRAASRNSVSSYYSLYIDVSGQLELRWESSVTYWTSRSLSQSILRATLSSEGSFHLLDQRSKSVWSVFGEDHNDSNVKFRFLRLDVDGNLRLYSWIEDSRSWRSVWQAVGNQCKVFATCGLCGICVFNASGSPVCKCPFTSTTESNSKCLVPYRQGCKSGSSMITYEHTFLYGIYPPNETITQTSLEQCKSLCQEDRLCTAVTFTNHRTAQCRMKKTIYITGHSNPSLSSISFVKTCSDPIAVQPIHPTSSSSSPPPHYTTLKGPNKFCIPCLIGVASGTFVAFVLLQFGIGICIYKRINHIRRKAALAYMGPNSKGLIILSYPEIKDLTVNFKHQIGPRMFKGMLSNQRPVAVKDLKVNVEERKFRSAVSKIGSIYHKNLVKLEGFCCESGYRFLVYEFAKNGSLGKCIEDPKMCKRLTWKKRMEICLTVARAISYLHTECREFVSHGNLKCENVVLDESLEAKVSEFGLGRGHGEASDSSGEAERDVRDFGKMVVVLVSGRQEADDVCEWAYEKWVGGQAERVADERIGGVNSDELERALRTAFWCLQVDVRMRPSMGEVIKVLEGTLTVDPPPPPFVCRSPPEEEESLESDPEL</sequence>
<dbReference type="InterPro" id="IPR000719">
    <property type="entry name" value="Prot_kinase_dom"/>
</dbReference>
<dbReference type="Pfam" id="PF00954">
    <property type="entry name" value="S_locus_glycop"/>
    <property type="match status" value="1"/>
</dbReference>
<feature type="region of interest" description="Disordered" evidence="20">
    <location>
        <begin position="754"/>
        <end position="777"/>
    </location>
</feature>
<evidence type="ECO:0000256" key="2">
    <source>
        <dbReference type="ARBA" id="ARBA00022475"/>
    </source>
</evidence>
<dbReference type="InterPro" id="IPR000858">
    <property type="entry name" value="S_locus_glycoprot_dom"/>
</dbReference>
<dbReference type="InterPro" id="IPR001480">
    <property type="entry name" value="Bulb-type_lectin_dom"/>
</dbReference>
<keyword evidence="7" id="KW-0430">Lectin</keyword>
<evidence type="ECO:0000256" key="20">
    <source>
        <dbReference type="SAM" id="MobiDB-lite"/>
    </source>
</evidence>
<dbReference type="FunFam" id="3.30.200.20:FF:000798">
    <property type="entry name" value="G-type lectin S-receptor-like serine/threonine-protein kinase SD3-1"/>
    <property type="match status" value="1"/>
</dbReference>
<evidence type="ECO:0000256" key="12">
    <source>
        <dbReference type="ARBA" id="ARBA00022989"/>
    </source>
</evidence>
<dbReference type="CDD" id="cd00028">
    <property type="entry name" value="B_lectin"/>
    <property type="match status" value="1"/>
</dbReference>
<evidence type="ECO:0000256" key="9">
    <source>
        <dbReference type="ARBA" id="ARBA00022741"/>
    </source>
</evidence>
<evidence type="ECO:0000256" key="19">
    <source>
        <dbReference type="PIRNR" id="PIRNR000641"/>
    </source>
</evidence>
<dbReference type="InterPro" id="IPR003609">
    <property type="entry name" value="Pan_app"/>
</dbReference>
<keyword evidence="16" id="KW-0325">Glycoprotein</keyword>
<dbReference type="InterPro" id="IPR011009">
    <property type="entry name" value="Kinase-like_dom_sf"/>
</dbReference>
<feature type="domain" description="Bulb-type lectin" evidence="23">
    <location>
        <begin position="166"/>
        <end position="285"/>
    </location>
</feature>
<comment type="similarity">
    <text evidence="19">Belongs to the protein kinase superfamily. Ser/Thr protein kinase family.</text>
</comment>
<dbReference type="Pfam" id="PF07714">
    <property type="entry name" value="PK_Tyr_Ser-Thr"/>
    <property type="match status" value="1"/>
</dbReference>
<evidence type="ECO:0000256" key="5">
    <source>
        <dbReference type="ARBA" id="ARBA00022692"/>
    </source>
</evidence>
<feature type="transmembrane region" description="Helical" evidence="21">
    <location>
        <begin position="453"/>
        <end position="476"/>
    </location>
</feature>
<dbReference type="GO" id="GO:0106310">
    <property type="term" value="F:protein serine kinase activity"/>
    <property type="evidence" value="ECO:0007669"/>
    <property type="project" value="RHEA"/>
</dbReference>
<evidence type="ECO:0000256" key="6">
    <source>
        <dbReference type="ARBA" id="ARBA00022729"/>
    </source>
</evidence>
<dbReference type="Gene3D" id="3.30.200.20">
    <property type="entry name" value="Phosphorylase Kinase, domain 1"/>
    <property type="match status" value="1"/>
</dbReference>
<dbReference type="InterPro" id="IPR024171">
    <property type="entry name" value="SRK-like_kinase"/>
</dbReference>
<organism evidence="25">
    <name type="scientific">Davidia involucrata</name>
    <name type="common">Dove tree</name>
    <dbReference type="NCBI Taxonomy" id="16924"/>
    <lineage>
        <taxon>Eukaryota</taxon>
        <taxon>Viridiplantae</taxon>
        <taxon>Streptophyta</taxon>
        <taxon>Embryophyta</taxon>
        <taxon>Tracheophyta</taxon>
        <taxon>Spermatophyta</taxon>
        <taxon>Magnoliopsida</taxon>
        <taxon>eudicotyledons</taxon>
        <taxon>Gunneridae</taxon>
        <taxon>Pentapetalae</taxon>
        <taxon>asterids</taxon>
        <taxon>Cornales</taxon>
        <taxon>Nyssaceae</taxon>
        <taxon>Davidia</taxon>
    </lineage>
</organism>
<dbReference type="PROSITE" id="PS50948">
    <property type="entry name" value="PAN"/>
    <property type="match status" value="1"/>
</dbReference>
<dbReference type="Gene3D" id="2.90.10.10">
    <property type="entry name" value="Bulb-type lectin domain"/>
    <property type="match status" value="2"/>
</dbReference>
<evidence type="ECO:0000256" key="10">
    <source>
        <dbReference type="ARBA" id="ARBA00022777"/>
    </source>
</evidence>
<keyword evidence="2" id="KW-1003">Cell membrane</keyword>
<dbReference type="SUPFAM" id="SSF51110">
    <property type="entry name" value="alpha-D-mannose-specific plant lectins"/>
    <property type="match status" value="2"/>
</dbReference>
<evidence type="ECO:0000313" key="25">
    <source>
        <dbReference type="EMBL" id="MPA61809.1"/>
    </source>
</evidence>
<keyword evidence="3 19" id="KW-0723">Serine/threonine-protein kinase</keyword>
<evidence type="ECO:0000259" key="24">
    <source>
        <dbReference type="PROSITE" id="PS50948"/>
    </source>
</evidence>
<evidence type="ECO:0000259" key="22">
    <source>
        <dbReference type="PROSITE" id="PS50011"/>
    </source>
</evidence>
<dbReference type="GO" id="GO:0048544">
    <property type="term" value="P:recognition of pollen"/>
    <property type="evidence" value="ECO:0007669"/>
    <property type="project" value="InterPro"/>
</dbReference>
<dbReference type="PIRSF" id="PIRSF000641">
    <property type="entry name" value="SRK"/>
    <property type="match status" value="1"/>
</dbReference>
<evidence type="ECO:0000256" key="21">
    <source>
        <dbReference type="SAM" id="Phobius"/>
    </source>
</evidence>
<feature type="domain" description="Apple" evidence="24">
    <location>
        <begin position="337"/>
        <end position="417"/>
    </location>
</feature>
<keyword evidence="4 19" id="KW-0808">Transferase</keyword>
<dbReference type="GO" id="GO:0005524">
    <property type="term" value="F:ATP binding"/>
    <property type="evidence" value="ECO:0007669"/>
    <property type="project" value="UniProtKB-KW"/>
</dbReference>
<dbReference type="PROSITE" id="PS50927">
    <property type="entry name" value="BULB_LECTIN"/>
    <property type="match status" value="2"/>
</dbReference>
<dbReference type="SMART" id="SM00473">
    <property type="entry name" value="PAN_AP"/>
    <property type="match status" value="1"/>
</dbReference>
<dbReference type="Gene3D" id="3.50.4.10">
    <property type="entry name" value="Hepatocyte Growth Factor"/>
    <property type="match status" value="1"/>
</dbReference>
<feature type="domain" description="Bulb-type lectin" evidence="23">
    <location>
        <begin position="41"/>
        <end position="163"/>
    </location>
</feature>
<dbReference type="GO" id="GO:0004674">
    <property type="term" value="F:protein serine/threonine kinase activity"/>
    <property type="evidence" value="ECO:0007669"/>
    <property type="project" value="UniProtKB-KW"/>
</dbReference>
<feature type="compositionally biased region" description="Acidic residues" evidence="20">
    <location>
        <begin position="766"/>
        <end position="777"/>
    </location>
</feature>
<dbReference type="InterPro" id="IPR036426">
    <property type="entry name" value="Bulb-type_lectin_dom_sf"/>
</dbReference>
<comment type="catalytic activity">
    <reaction evidence="17 19">
        <text>L-threonyl-[protein] + ATP = O-phospho-L-threonyl-[protein] + ADP + H(+)</text>
        <dbReference type="Rhea" id="RHEA:46608"/>
        <dbReference type="Rhea" id="RHEA-COMP:11060"/>
        <dbReference type="Rhea" id="RHEA-COMP:11605"/>
        <dbReference type="ChEBI" id="CHEBI:15378"/>
        <dbReference type="ChEBI" id="CHEBI:30013"/>
        <dbReference type="ChEBI" id="CHEBI:30616"/>
        <dbReference type="ChEBI" id="CHEBI:61977"/>
        <dbReference type="ChEBI" id="CHEBI:456216"/>
        <dbReference type="EC" id="2.7.11.1"/>
    </reaction>
</comment>
<keyword evidence="10 19" id="KW-0418">Kinase</keyword>
<evidence type="ECO:0000256" key="15">
    <source>
        <dbReference type="ARBA" id="ARBA00023170"/>
    </source>
</evidence>
<feature type="domain" description="Protein kinase" evidence="22">
    <location>
        <begin position="485"/>
        <end position="777"/>
    </location>
</feature>
<dbReference type="FunFam" id="1.10.510.10:FF:000846">
    <property type="entry name" value="G-type lectin S-receptor-like serine/threonine-protein kinase SD3-1"/>
    <property type="match status" value="1"/>
</dbReference>
<dbReference type="FunFam" id="2.90.10.10:FF:000016">
    <property type="entry name" value="G-type lectin S-receptor-like serine/threonine-protein kinase"/>
    <property type="match status" value="1"/>
</dbReference>
<evidence type="ECO:0000256" key="11">
    <source>
        <dbReference type="ARBA" id="ARBA00022840"/>
    </source>
</evidence>
<evidence type="ECO:0000256" key="13">
    <source>
        <dbReference type="ARBA" id="ARBA00023136"/>
    </source>
</evidence>
<dbReference type="GO" id="GO:0030246">
    <property type="term" value="F:carbohydrate binding"/>
    <property type="evidence" value="ECO:0007669"/>
    <property type="project" value="UniProtKB-KW"/>
</dbReference>
<dbReference type="Gene3D" id="1.10.510.10">
    <property type="entry name" value="Transferase(Phosphotransferase) domain 1"/>
    <property type="match status" value="2"/>
</dbReference>
<evidence type="ECO:0000256" key="8">
    <source>
        <dbReference type="ARBA" id="ARBA00022737"/>
    </source>
</evidence>
<evidence type="ECO:0000256" key="14">
    <source>
        <dbReference type="ARBA" id="ARBA00023157"/>
    </source>
</evidence>
<protein>
    <recommendedName>
        <fullName evidence="19">Receptor-like serine/threonine-protein kinase</fullName>
        <ecNumber evidence="19">2.7.11.1</ecNumber>
    </recommendedName>
</protein>
<dbReference type="Pfam" id="PF00024">
    <property type="entry name" value="PAN_1"/>
    <property type="match status" value="1"/>
</dbReference>
<evidence type="ECO:0000256" key="1">
    <source>
        <dbReference type="ARBA" id="ARBA00004251"/>
    </source>
</evidence>
<evidence type="ECO:0000259" key="23">
    <source>
        <dbReference type="PROSITE" id="PS50927"/>
    </source>
</evidence>
<keyword evidence="8" id="KW-0677">Repeat</keyword>
<dbReference type="GO" id="GO:0005886">
    <property type="term" value="C:plasma membrane"/>
    <property type="evidence" value="ECO:0007669"/>
    <property type="project" value="UniProtKB-SubCell"/>
</dbReference>
<dbReference type="SMART" id="SM00108">
    <property type="entry name" value="B_lectin"/>
    <property type="match status" value="1"/>
</dbReference>
<proteinExistence type="inferred from homology"/>
<comment type="catalytic activity">
    <reaction evidence="18 19">
        <text>L-seryl-[protein] + ATP = O-phospho-L-seryl-[protein] + ADP + H(+)</text>
        <dbReference type="Rhea" id="RHEA:17989"/>
        <dbReference type="Rhea" id="RHEA-COMP:9863"/>
        <dbReference type="Rhea" id="RHEA-COMP:11604"/>
        <dbReference type="ChEBI" id="CHEBI:15378"/>
        <dbReference type="ChEBI" id="CHEBI:29999"/>
        <dbReference type="ChEBI" id="CHEBI:30616"/>
        <dbReference type="ChEBI" id="CHEBI:83421"/>
        <dbReference type="ChEBI" id="CHEBI:456216"/>
        <dbReference type="EC" id="2.7.11.1"/>
    </reaction>
</comment>
<gene>
    <name evidence="25" type="ORF">Din_031250</name>
</gene>
<keyword evidence="15" id="KW-0675">Receptor</keyword>
<evidence type="ECO:0000256" key="17">
    <source>
        <dbReference type="ARBA" id="ARBA00047899"/>
    </source>
</evidence>
<name>A0A5B7AYS4_DAVIN</name>
<evidence type="ECO:0000256" key="3">
    <source>
        <dbReference type="ARBA" id="ARBA00022527"/>
    </source>
</evidence>
<keyword evidence="9 19" id="KW-0547">Nucleotide-binding</keyword>
<keyword evidence="11 19" id="KW-0067">ATP-binding</keyword>
<dbReference type="AlphaFoldDB" id="A0A5B7AYS4"/>
<keyword evidence="13 21" id="KW-0472">Membrane</keyword>
<accession>A0A5B7AYS4</accession>
<dbReference type="SUPFAM" id="SSF56112">
    <property type="entry name" value="Protein kinase-like (PK-like)"/>
    <property type="match status" value="1"/>
</dbReference>
<keyword evidence="5 21" id="KW-0812">Transmembrane</keyword>
<keyword evidence="14" id="KW-1015">Disulfide bond</keyword>